<proteinExistence type="predicted"/>
<accession>A0A0S4IKX6</accession>
<name>A0A0S4IKX6_BODSA</name>
<feature type="compositionally biased region" description="Polar residues" evidence="1">
    <location>
        <begin position="274"/>
        <end position="287"/>
    </location>
</feature>
<feature type="region of interest" description="Disordered" evidence="1">
    <location>
        <begin position="205"/>
        <end position="252"/>
    </location>
</feature>
<organism evidence="2 3">
    <name type="scientific">Bodo saltans</name>
    <name type="common">Flagellated protozoan</name>
    <dbReference type="NCBI Taxonomy" id="75058"/>
    <lineage>
        <taxon>Eukaryota</taxon>
        <taxon>Discoba</taxon>
        <taxon>Euglenozoa</taxon>
        <taxon>Kinetoplastea</taxon>
        <taxon>Metakinetoplastina</taxon>
        <taxon>Eubodonida</taxon>
        <taxon>Bodonidae</taxon>
        <taxon>Bodo</taxon>
    </lineage>
</organism>
<feature type="compositionally biased region" description="Pro residues" evidence="1">
    <location>
        <begin position="310"/>
        <end position="321"/>
    </location>
</feature>
<dbReference type="AlphaFoldDB" id="A0A0S4IKX6"/>
<feature type="region of interest" description="Disordered" evidence="1">
    <location>
        <begin position="31"/>
        <end position="68"/>
    </location>
</feature>
<dbReference type="Proteomes" id="UP000051952">
    <property type="component" value="Unassembled WGS sequence"/>
</dbReference>
<feature type="region of interest" description="Disordered" evidence="1">
    <location>
        <begin position="270"/>
        <end position="337"/>
    </location>
</feature>
<sequence>MSTSGPQHQHHGALLSTAPFATFGSAVVSSSSASSQQQMPPISLQLQKQHQQNRTNHHHQYSNPSACTEAATSAVGNTIGAAAASQQQCRPAAPDYRVATLEDPIQILANEFQQVHRIGVARYTFRNQQQLVKVGPGTYDVEKGLQLISPASSQWTIASQSPRMGLIMKPHDEQQQDDAKSRRENIKSFHKYFARAILAKQQHQAQQRLTIGSPTGGKRSAALEEAENAAVEAASPRWMRPTSSTTQRRQTIEAHSSLVTKAAAVAPLPMKFAPSSTMTSNSATTDEGTPKEKKRRAAAKTDTAEISAPVPTPPPRPPPPARQHDHKKVVGKKNASAPVVTDDDRLESFRKTLTRPSSATVRYTANAPHWLNGCLRDSSVMGVAVGNPRDGKTDAVYNVATSAAATQLTSPRVSMGTSPRFPGEKPCLPPHKLQPTRPQSARVRGTAEVESIGGVVTPAAAAV</sequence>
<dbReference type="EMBL" id="CYKH01000251">
    <property type="protein sequence ID" value="CUF16147.1"/>
    <property type="molecule type" value="Genomic_DNA"/>
</dbReference>
<reference evidence="3" key="1">
    <citation type="submission" date="2015-09" db="EMBL/GenBank/DDBJ databases">
        <authorList>
            <consortium name="Pathogen Informatics"/>
        </authorList>
    </citation>
    <scope>NUCLEOTIDE SEQUENCE [LARGE SCALE GENOMIC DNA]</scope>
    <source>
        <strain evidence="3">Lake Konstanz</strain>
    </source>
</reference>
<evidence type="ECO:0000313" key="2">
    <source>
        <dbReference type="EMBL" id="CUF16147.1"/>
    </source>
</evidence>
<keyword evidence="3" id="KW-1185">Reference proteome</keyword>
<protein>
    <submittedName>
        <fullName evidence="2">GPI-anchored surface protein, putative</fullName>
    </submittedName>
</protein>
<gene>
    <name evidence="2" type="ORF">BSAL_59755</name>
</gene>
<evidence type="ECO:0000313" key="3">
    <source>
        <dbReference type="Proteomes" id="UP000051952"/>
    </source>
</evidence>
<dbReference type="VEuPathDB" id="TriTrypDB:BSAL_59755"/>
<evidence type="ECO:0000256" key="1">
    <source>
        <dbReference type="SAM" id="MobiDB-lite"/>
    </source>
</evidence>